<keyword evidence="3" id="KW-0004">4Fe-4S</keyword>
<dbReference type="InterPro" id="IPR045025">
    <property type="entry name" value="HACL1-like"/>
</dbReference>
<dbReference type="PANTHER" id="PTHR43710:SF5">
    <property type="entry name" value="INDOLEPYRUVATE FERREDOXIN OXIDOREDUCTASE ALPHA SUBUNIT"/>
    <property type="match status" value="1"/>
</dbReference>
<evidence type="ECO:0000313" key="7">
    <source>
        <dbReference type="Proteomes" id="UP000636891"/>
    </source>
</evidence>
<dbReference type="InterPro" id="IPR002880">
    <property type="entry name" value="Pyrv_Fd/Flavodoxin_OxRdtase_N"/>
</dbReference>
<evidence type="ECO:0000259" key="5">
    <source>
        <dbReference type="Pfam" id="PF02775"/>
    </source>
</evidence>
<dbReference type="Pfam" id="PF02775">
    <property type="entry name" value="TPP_enzyme_C"/>
    <property type="match status" value="1"/>
</dbReference>
<accession>A0ABR7CIF5</accession>
<dbReference type="InterPro" id="IPR011766">
    <property type="entry name" value="TPP_enzyme_TPP-bd"/>
</dbReference>
<name>A0ABR7CIF5_9BACT</name>
<comment type="caution">
    <text evidence="6">The sequence shown here is derived from an EMBL/GenBank/DDBJ whole genome shotgun (WGS) entry which is preliminary data.</text>
</comment>
<dbReference type="Gene3D" id="3.40.50.970">
    <property type="match status" value="2"/>
</dbReference>
<dbReference type="Proteomes" id="UP000636891">
    <property type="component" value="Unassembled WGS sequence"/>
</dbReference>
<keyword evidence="3" id="KW-0249">Electron transport</keyword>
<feature type="domain" description="Pyruvate flavodoxin/ferredoxin oxidoreductase pyrimidine binding" evidence="4">
    <location>
        <begin position="16"/>
        <end position="176"/>
    </location>
</feature>
<evidence type="ECO:0000256" key="3">
    <source>
        <dbReference type="PIRNR" id="PIRNR006439"/>
    </source>
</evidence>
<sequence>MEEKLLLLGDQAVALGAIHAGITGVYAYPGTPSTEITEYIQTSELATLRGVHSRWCTNEKTAMEAALGVSYVGKRALVCMKHVGLNVAADAFVNSAVTGTNGGLVVLVADDPSMHSSQNEQDSRFYGKFAFTPMLEPSSQQEAYDMMSYAFDLSEQHKLPVLMRITTRMAHSRAVISPGRIREQNELGFPDDAAHWVLLPVNARRCYGELLGQQPALEALAAESSYNSYTDGPNRKTGVIACGIGYNYLMENFPAGCDFPVLKLSQYPLPKTLVRRMAETCDEILVLEDGQPFVEEQLRGVLPTAVRIRGRLSNDVPRTGELTPDNVKQALGLESAPGFAPSEHVTPRPPALCSGCGHRDTYDALNRVVREYKDYRVFSDIGCYTLGALPPFRAIHSCVDMGASITMAKGAADAGLWPAVAVIGDSTFTHSGITGLLDAVNSNANITVVISDNLTTAMTGGQDSAGTNKLEAICLGVGVDPAHVRVVVPLPKNMDEITAILREEIEYRGVSVIIPRRECIQTLKRHHKEARQNKTTKS</sequence>
<dbReference type="EC" id="1.2.7.8" evidence="3"/>
<evidence type="ECO:0000256" key="2">
    <source>
        <dbReference type="ARBA" id="ARBA00023002"/>
    </source>
</evidence>
<evidence type="ECO:0000259" key="4">
    <source>
        <dbReference type="Pfam" id="PF01855"/>
    </source>
</evidence>
<keyword evidence="7" id="KW-1185">Reference proteome</keyword>
<comment type="cofactor">
    <cofactor evidence="3">
        <name>[4Fe-4S] cluster</name>
        <dbReference type="ChEBI" id="CHEBI:49883"/>
    </cofactor>
    <text evidence="3">Binds 2 [4Fe-4S] clusters. In this family the first cluster has a non-standard and varying [4Fe-4S] binding motif CX(2)CX(2)CX(4-5)CP.</text>
</comment>
<keyword evidence="2 3" id="KW-0560">Oxidoreductase</keyword>
<comment type="function">
    <text evidence="3">Catalyzes the ferredoxin-dependent oxidative decarboxylation of arylpyruvates.</text>
</comment>
<organism evidence="6 7">
    <name type="scientific">Alistipes hominis</name>
    <dbReference type="NCBI Taxonomy" id="2763015"/>
    <lineage>
        <taxon>Bacteria</taxon>
        <taxon>Pseudomonadati</taxon>
        <taxon>Bacteroidota</taxon>
        <taxon>Bacteroidia</taxon>
        <taxon>Bacteroidales</taxon>
        <taxon>Rikenellaceae</taxon>
        <taxon>Alistipes</taxon>
    </lineage>
</organism>
<dbReference type="InterPro" id="IPR017721">
    <property type="entry name" value="IorA"/>
</dbReference>
<reference evidence="6 7" key="1">
    <citation type="submission" date="2020-08" db="EMBL/GenBank/DDBJ databases">
        <title>Genome public.</title>
        <authorList>
            <person name="Liu C."/>
            <person name="Sun Q."/>
        </authorList>
    </citation>
    <scope>NUCLEOTIDE SEQUENCE [LARGE SCALE GENOMIC DNA]</scope>
    <source>
        <strain evidence="6 7">New-7</strain>
    </source>
</reference>
<dbReference type="PIRSF" id="PIRSF006439">
    <property type="entry name" value="Indolepyruvate_ferr_oxidored"/>
    <property type="match status" value="1"/>
</dbReference>
<dbReference type="Pfam" id="PF01855">
    <property type="entry name" value="POR_N"/>
    <property type="match status" value="1"/>
</dbReference>
<keyword evidence="1 3" id="KW-0479">Metal-binding</keyword>
<protein>
    <recommendedName>
        <fullName evidence="3">Indolepyruvate oxidoreductase subunit IorA</fullName>
        <shortName evidence="3">IOR</shortName>
        <ecNumber evidence="3">1.2.7.8</ecNumber>
    </recommendedName>
    <alternativeName>
        <fullName evidence="3">Indolepyruvate ferredoxin oxidoreductase subunit alpha</fullName>
    </alternativeName>
</protein>
<dbReference type="SUPFAM" id="SSF52518">
    <property type="entry name" value="Thiamin diphosphate-binding fold (THDP-binding)"/>
    <property type="match status" value="2"/>
</dbReference>
<proteinExistence type="predicted"/>
<keyword evidence="3" id="KW-0408">Iron</keyword>
<dbReference type="CDD" id="cd07034">
    <property type="entry name" value="TPP_PYR_PFOR_IOR-alpha_like"/>
    <property type="match status" value="1"/>
</dbReference>
<evidence type="ECO:0000256" key="1">
    <source>
        <dbReference type="ARBA" id="ARBA00022723"/>
    </source>
</evidence>
<comment type="catalytic activity">
    <reaction evidence="3">
        <text>indole-3-pyruvate + 2 oxidized [2Fe-2S]-[ferredoxin] + CoA = (indol-3-yl)acetyl-CoA + 2 reduced [2Fe-2S]-[ferredoxin] + CO2 + H(+)</text>
        <dbReference type="Rhea" id="RHEA:12645"/>
        <dbReference type="Rhea" id="RHEA-COMP:10000"/>
        <dbReference type="Rhea" id="RHEA-COMP:10001"/>
        <dbReference type="ChEBI" id="CHEBI:15378"/>
        <dbReference type="ChEBI" id="CHEBI:16526"/>
        <dbReference type="ChEBI" id="CHEBI:17640"/>
        <dbReference type="ChEBI" id="CHEBI:33737"/>
        <dbReference type="ChEBI" id="CHEBI:33738"/>
        <dbReference type="ChEBI" id="CHEBI:57271"/>
        <dbReference type="ChEBI" id="CHEBI:57287"/>
        <dbReference type="EC" id="1.2.7.8"/>
    </reaction>
</comment>
<feature type="domain" description="Thiamine pyrophosphate enzyme TPP-binding" evidence="5">
    <location>
        <begin position="380"/>
        <end position="512"/>
    </location>
</feature>
<dbReference type="InterPro" id="IPR029061">
    <property type="entry name" value="THDP-binding"/>
</dbReference>
<dbReference type="PANTHER" id="PTHR43710">
    <property type="entry name" value="2-HYDROXYACYL-COA LYASE"/>
    <property type="match status" value="1"/>
</dbReference>
<gene>
    <name evidence="6" type="ORF">H8S08_00180</name>
</gene>
<dbReference type="RefSeq" id="WP_055204036.1">
    <property type="nucleotide sequence ID" value="NZ_JACOOK010000001.1"/>
</dbReference>
<evidence type="ECO:0000313" key="6">
    <source>
        <dbReference type="EMBL" id="MBC5615437.1"/>
    </source>
</evidence>
<keyword evidence="3" id="KW-0813">Transport</keyword>
<keyword evidence="3" id="KW-0411">Iron-sulfur</keyword>
<dbReference type="CDD" id="cd02008">
    <property type="entry name" value="TPP_IOR_alpha"/>
    <property type="match status" value="1"/>
</dbReference>
<dbReference type="EMBL" id="JACOOK010000001">
    <property type="protein sequence ID" value="MBC5615437.1"/>
    <property type="molecule type" value="Genomic_DNA"/>
</dbReference>